<dbReference type="InterPro" id="IPR013783">
    <property type="entry name" value="Ig-like_fold"/>
</dbReference>
<accession>A0A0N1EJJ4</accession>
<feature type="domain" description="PKD/Chitinase" evidence="3">
    <location>
        <begin position="141"/>
        <end position="228"/>
    </location>
</feature>
<dbReference type="STRING" id="187330.AMS58_14905"/>
<feature type="chain" id="PRO_5005870325" evidence="2">
    <location>
        <begin position="20"/>
        <end position="801"/>
    </location>
</feature>
<dbReference type="SUPFAM" id="SSF49299">
    <property type="entry name" value="PKD domain"/>
    <property type="match status" value="4"/>
</dbReference>
<feature type="domain" description="PKD/Chitinase" evidence="3">
    <location>
        <begin position="522"/>
        <end position="619"/>
    </location>
</feature>
<dbReference type="PROSITE" id="PS51257">
    <property type="entry name" value="PROKAR_LIPOPROTEIN"/>
    <property type="match status" value="1"/>
</dbReference>
<name>A0A0N1EJJ4_9GAMM</name>
<evidence type="ECO:0000313" key="5">
    <source>
        <dbReference type="Proteomes" id="UP000037848"/>
    </source>
</evidence>
<evidence type="ECO:0000256" key="2">
    <source>
        <dbReference type="SAM" id="SignalP"/>
    </source>
</evidence>
<proteinExistence type="predicted"/>
<dbReference type="PATRIC" id="fig|187330.3.peg.4211"/>
<dbReference type="SMART" id="SM00089">
    <property type="entry name" value="PKD"/>
    <property type="match status" value="4"/>
</dbReference>
<dbReference type="GO" id="GO:0031410">
    <property type="term" value="C:cytoplasmic vesicle"/>
    <property type="evidence" value="ECO:0007669"/>
    <property type="project" value="TreeGrafter"/>
</dbReference>
<dbReference type="InterPro" id="IPR035986">
    <property type="entry name" value="PKD_dom_sf"/>
</dbReference>
<organism evidence="4 5">
    <name type="scientific">Pseudoalteromonas porphyrae</name>
    <dbReference type="NCBI Taxonomy" id="187330"/>
    <lineage>
        <taxon>Bacteria</taxon>
        <taxon>Pseudomonadati</taxon>
        <taxon>Pseudomonadota</taxon>
        <taxon>Gammaproteobacteria</taxon>
        <taxon>Alteromonadales</taxon>
        <taxon>Pseudoalteromonadaceae</taxon>
        <taxon>Pseudoalteromonas</taxon>
    </lineage>
</organism>
<dbReference type="Pfam" id="PF22352">
    <property type="entry name" value="K319L-like_PKD"/>
    <property type="match status" value="4"/>
</dbReference>
<dbReference type="GO" id="GO:0005886">
    <property type="term" value="C:plasma membrane"/>
    <property type="evidence" value="ECO:0007669"/>
    <property type="project" value="TreeGrafter"/>
</dbReference>
<dbReference type="PANTHER" id="PTHR46182:SF1">
    <property type="entry name" value="DYSLEXIA-ASSOCIATED PROTEIN KIAA0319"/>
    <property type="match status" value="1"/>
</dbReference>
<evidence type="ECO:0000259" key="3">
    <source>
        <dbReference type="SMART" id="SM00089"/>
    </source>
</evidence>
<keyword evidence="5" id="KW-1185">Reference proteome</keyword>
<feature type="region of interest" description="Disordered" evidence="1">
    <location>
        <begin position="20"/>
        <end position="41"/>
    </location>
</feature>
<comment type="caution">
    <text evidence="4">The sequence shown here is derived from an EMBL/GenBank/DDBJ whole genome shotgun (WGS) entry which is preliminary data.</text>
</comment>
<dbReference type="PANTHER" id="PTHR46182">
    <property type="entry name" value="FI19480P1"/>
    <property type="match status" value="1"/>
</dbReference>
<sequence length="801" mass="85062">MTWKILIPCALAFTLTACGGGSGSPTGNTNPGKTAPTNTKPTAMINAPAGEMRVNTTLIFSGTNSSDPENDTLTYQWRLTSVDEQTEFAIAVNNQSKVEISVTEAQSYKLTLIVNDGKLSSTPVDKLIEIKTAPTQLIARAGQPQTVKQGDVVLLDGALSSTSNGVINQYKWQFNTKPLSSSATIENNNSVKSQFIADKSGSYAVKLTITNSLGETASNEVLIQSEPLDDNSAPQAVIKVQNKTIAPNSIATLDGTQSSDPDQGDTLSYLWAITSQPANSNPALTDNLTHTAGFSSSVLGQYTLSLTVKDQHGEASTASVTLAVEATNQAPIAQLVAERSIMLNDLVTLQCAQCNDPEGQPLSYLWKLQGKPGNSIAQLIQHTTATPSLSADIEGDYVITLIVSDGQLSSEQATTVLHAQANEKPTAIISDVPSILVDEEIQLDGSQSTDPEGKDLTYEWEIVSPIGRATLSNTDVAKPLFKASMAGEFVVSLRTNDGAKYSDTQTITITVNRNAPPVLIFEGLQTRIAVVGNPVTFDVSQSYDPEGTALNYTWVLIKPDGSNAALTTTDQSTTQFTPDIAGIYSSAIVIEDADGNSKNMLFITSATDTAILTGTVKGQITDTQKIGIANAKLLINGVEHTTDASGVFDTVTALEEGAKTTITIADERLASGEYKSVAITQNDFTLNLGQSSLPTVQDVEVSVFVCPEFTGPDTVNLRFKMVDTILTSSSFEFQFDETKSLVLPKSNGTYLDATLNIALPSSAIYEVTVTEDTVSNTTGANTTIYYSQATPNLAIISICNI</sequence>
<evidence type="ECO:0000313" key="4">
    <source>
        <dbReference type="EMBL" id="KPH63104.1"/>
    </source>
</evidence>
<reference evidence="4 5" key="1">
    <citation type="submission" date="2015-08" db="EMBL/GenBank/DDBJ databases">
        <title>Draft Genome Sequence of Pseudoalteromonas porphyrae UCD-SED14.</title>
        <authorList>
            <person name="Coil D.A."/>
            <person name="Jospin G."/>
            <person name="Lee R.D."/>
            <person name="Eisen J.A."/>
        </authorList>
    </citation>
    <scope>NUCLEOTIDE SEQUENCE [LARGE SCALE GENOMIC DNA]</scope>
    <source>
        <strain evidence="4 5">UCD-SED14</strain>
    </source>
</reference>
<dbReference type="InterPro" id="IPR029865">
    <property type="entry name" value="KIAA0319-like"/>
</dbReference>
<gene>
    <name evidence="4" type="ORF">ADS77_10485</name>
</gene>
<dbReference type="CDD" id="cd00146">
    <property type="entry name" value="PKD"/>
    <property type="match status" value="1"/>
</dbReference>
<dbReference type="AlphaFoldDB" id="A0A0N1EJJ4"/>
<dbReference type="RefSeq" id="WP_054454311.1">
    <property type="nucleotide sequence ID" value="NZ_LHPH01000010.1"/>
</dbReference>
<feature type="signal peptide" evidence="2">
    <location>
        <begin position="1"/>
        <end position="19"/>
    </location>
</feature>
<feature type="domain" description="PKD/Chitinase" evidence="3">
    <location>
        <begin position="235"/>
        <end position="327"/>
    </location>
</feature>
<dbReference type="Proteomes" id="UP000037848">
    <property type="component" value="Unassembled WGS sequence"/>
</dbReference>
<dbReference type="EMBL" id="LHPH01000010">
    <property type="protein sequence ID" value="KPH63104.1"/>
    <property type="molecule type" value="Genomic_DNA"/>
</dbReference>
<dbReference type="Gene3D" id="2.60.40.10">
    <property type="entry name" value="Immunoglobulins"/>
    <property type="match status" value="6"/>
</dbReference>
<dbReference type="InterPro" id="IPR022409">
    <property type="entry name" value="PKD/Chitinase_dom"/>
</dbReference>
<dbReference type="OrthoDB" id="9806238at2"/>
<keyword evidence="2" id="KW-0732">Signal</keyword>
<feature type="domain" description="PKD/Chitinase" evidence="3">
    <location>
        <begin position="426"/>
        <end position="514"/>
    </location>
</feature>
<protein>
    <submittedName>
        <fullName evidence="4">PKD domain protein</fullName>
    </submittedName>
</protein>
<evidence type="ECO:0000256" key="1">
    <source>
        <dbReference type="SAM" id="MobiDB-lite"/>
    </source>
</evidence>